<dbReference type="AlphaFoldDB" id="K3X1B2"/>
<evidence type="ECO:0000313" key="4">
    <source>
        <dbReference type="EnsemblProtists" id="PYU1_T011011"/>
    </source>
</evidence>
<sequence>MASSSALQVLAVLSAAVALQQYTSRRAQTQKAQKAAKEAAAAEAQRKKQQQVVDKEGDEAFVVEIEYCTGCRWMLRSAWIAQELLTTFQNDLRSVKLTPNSNQGGVFQVYVYNEKSDFTGEDKELLWSRKAAGRFPESKELKQIVRDYINPDKGLGHSDKK</sequence>
<keyword evidence="5" id="KW-1185">Reference proteome</keyword>
<keyword evidence="1" id="KW-0676">Redox-active center</keyword>
<dbReference type="EnsemblProtists" id="PYU1_T011011">
    <property type="protein sequence ID" value="PYU1_T011011"/>
    <property type="gene ID" value="PYU1_G010987"/>
</dbReference>
<dbReference type="SUPFAM" id="SSF52833">
    <property type="entry name" value="Thioredoxin-like"/>
    <property type="match status" value="1"/>
</dbReference>
<keyword evidence="3" id="KW-0732">Signal</keyword>
<dbReference type="Gene3D" id="3.40.30.10">
    <property type="entry name" value="Glutaredoxin"/>
    <property type="match status" value="1"/>
</dbReference>
<dbReference type="PANTHER" id="PTHR36417:SF2">
    <property type="entry name" value="SELENOPROTEIN DOMAIN PROTEIN (AFU_ORTHOLOGUE AFUA_1G05220)"/>
    <property type="match status" value="1"/>
</dbReference>
<dbReference type="EMBL" id="GL376590">
    <property type="status" value="NOT_ANNOTATED_CDS"/>
    <property type="molecule type" value="Genomic_DNA"/>
</dbReference>
<evidence type="ECO:0008006" key="6">
    <source>
        <dbReference type="Google" id="ProtNLM"/>
    </source>
</evidence>
<evidence type="ECO:0000256" key="1">
    <source>
        <dbReference type="ARBA" id="ARBA00023284"/>
    </source>
</evidence>
<reference evidence="5" key="1">
    <citation type="journal article" date="2010" name="Genome Biol.">
        <title>Genome sequence of the necrotrophic plant pathogen Pythium ultimum reveals original pathogenicity mechanisms and effector repertoire.</title>
        <authorList>
            <person name="Levesque C.A."/>
            <person name="Brouwer H."/>
            <person name="Cano L."/>
            <person name="Hamilton J.P."/>
            <person name="Holt C."/>
            <person name="Huitema E."/>
            <person name="Raffaele S."/>
            <person name="Robideau G.P."/>
            <person name="Thines M."/>
            <person name="Win J."/>
            <person name="Zerillo M.M."/>
            <person name="Beakes G.W."/>
            <person name="Boore J.L."/>
            <person name="Busam D."/>
            <person name="Dumas B."/>
            <person name="Ferriera S."/>
            <person name="Fuerstenberg S.I."/>
            <person name="Gachon C.M."/>
            <person name="Gaulin E."/>
            <person name="Govers F."/>
            <person name="Grenville-Briggs L."/>
            <person name="Horner N."/>
            <person name="Hostetler J."/>
            <person name="Jiang R.H."/>
            <person name="Johnson J."/>
            <person name="Krajaejun T."/>
            <person name="Lin H."/>
            <person name="Meijer H.J."/>
            <person name="Moore B."/>
            <person name="Morris P."/>
            <person name="Phuntmart V."/>
            <person name="Puiu D."/>
            <person name="Shetty J."/>
            <person name="Stajich J.E."/>
            <person name="Tripathy S."/>
            <person name="Wawra S."/>
            <person name="van West P."/>
            <person name="Whitty B.R."/>
            <person name="Coutinho P.M."/>
            <person name="Henrissat B."/>
            <person name="Martin F."/>
            <person name="Thomas P.D."/>
            <person name="Tyler B.M."/>
            <person name="De Vries R.P."/>
            <person name="Kamoun S."/>
            <person name="Yandell M."/>
            <person name="Tisserat N."/>
            <person name="Buell C.R."/>
        </authorList>
    </citation>
    <scope>NUCLEOTIDE SEQUENCE</scope>
    <source>
        <strain evidence="5">DAOM:BR144</strain>
    </source>
</reference>
<dbReference type="Pfam" id="PF10262">
    <property type="entry name" value="Rdx"/>
    <property type="match status" value="1"/>
</dbReference>
<evidence type="ECO:0000313" key="5">
    <source>
        <dbReference type="Proteomes" id="UP000019132"/>
    </source>
</evidence>
<dbReference type="NCBIfam" id="TIGR02174">
    <property type="entry name" value="CXXU_selWTH"/>
    <property type="match status" value="1"/>
</dbReference>
<dbReference type="InterPro" id="IPR011893">
    <property type="entry name" value="Selenoprotein_Rdx-typ"/>
</dbReference>
<proteinExistence type="predicted"/>
<keyword evidence="2" id="KW-0175">Coiled coil</keyword>
<dbReference type="PANTHER" id="PTHR36417">
    <property type="entry name" value="SELENOPROTEIN DOMAIN PROTEIN (AFU_ORTHOLOGUE AFUA_1G05220)"/>
    <property type="match status" value="1"/>
</dbReference>
<feature type="signal peptide" evidence="3">
    <location>
        <begin position="1"/>
        <end position="18"/>
    </location>
</feature>
<accession>K3X1B2</accession>
<feature type="coiled-coil region" evidence="2">
    <location>
        <begin position="25"/>
        <end position="52"/>
    </location>
</feature>
<name>K3X1B2_GLOUD</name>
<reference evidence="5" key="2">
    <citation type="submission" date="2010-04" db="EMBL/GenBank/DDBJ databases">
        <authorList>
            <person name="Buell R."/>
            <person name="Hamilton J."/>
            <person name="Hostetler J."/>
        </authorList>
    </citation>
    <scope>NUCLEOTIDE SEQUENCE [LARGE SCALE GENOMIC DNA]</scope>
    <source>
        <strain evidence="5">DAOM:BR144</strain>
    </source>
</reference>
<evidence type="ECO:0000256" key="2">
    <source>
        <dbReference type="SAM" id="Coils"/>
    </source>
</evidence>
<dbReference type="Proteomes" id="UP000019132">
    <property type="component" value="Unassembled WGS sequence"/>
</dbReference>
<dbReference type="VEuPathDB" id="FungiDB:PYU1_G010987"/>
<evidence type="ECO:0000256" key="3">
    <source>
        <dbReference type="SAM" id="SignalP"/>
    </source>
</evidence>
<dbReference type="InterPro" id="IPR036249">
    <property type="entry name" value="Thioredoxin-like_sf"/>
</dbReference>
<dbReference type="HOGENOM" id="CLU_068510_2_0_1"/>
<dbReference type="InParanoid" id="K3X1B2"/>
<organism evidence="4 5">
    <name type="scientific">Globisporangium ultimum (strain ATCC 200006 / CBS 805.95 / DAOM BR144)</name>
    <name type="common">Pythium ultimum</name>
    <dbReference type="NCBI Taxonomy" id="431595"/>
    <lineage>
        <taxon>Eukaryota</taxon>
        <taxon>Sar</taxon>
        <taxon>Stramenopiles</taxon>
        <taxon>Oomycota</taxon>
        <taxon>Peronosporomycetes</taxon>
        <taxon>Pythiales</taxon>
        <taxon>Pythiaceae</taxon>
        <taxon>Globisporangium</taxon>
    </lineage>
</organism>
<protein>
    <recommendedName>
        <fullName evidence="6">Selenoprotein W</fullName>
    </recommendedName>
</protein>
<reference evidence="4" key="3">
    <citation type="submission" date="2015-02" db="UniProtKB">
        <authorList>
            <consortium name="EnsemblProtists"/>
        </authorList>
    </citation>
    <scope>IDENTIFICATION</scope>
    <source>
        <strain evidence="4">DAOM BR144</strain>
    </source>
</reference>
<feature type="chain" id="PRO_5003872715" description="Selenoprotein W" evidence="3">
    <location>
        <begin position="19"/>
        <end position="161"/>
    </location>
</feature>
<dbReference type="OMA" id="QVELTHI"/>
<dbReference type="eggNOG" id="ENOG502S6UH">
    <property type="taxonomic scope" value="Eukaryota"/>
</dbReference>